<feature type="domain" description="Glucose-methanol-choline oxidoreductase N-terminal" evidence="6">
    <location>
        <begin position="329"/>
        <end position="343"/>
    </location>
</feature>
<comment type="similarity">
    <text evidence="1 3">Belongs to the GMC oxidoreductase family.</text>
</comment>
<feature type="binding site" evidence="2">
    <location>
        <position position="287"/>
    </location>
    <ligand>
        <name>FAD</name>
        <dbReference type="ChEBI" id="CHEBI:57692"/>
    </ligand>
</feature>
<name>A0A9P0ALA4_BEMTA</name>
<keyword evidence="2 3" id="KW-0274">FAD</keyword>
<evidence type="ECO:0000256" key="3">
    <source>
        <dbReference type="RuleBase" id="RU003968"/>
    </source>
</evidence>
<evidence type="ECO:0000256" key="4">
    <source>
        <dbReference type="SAM" id="MobiDB-lite"/>
    </source>
</evidence>
<dbReference type="Pfam" id="PF05199">
    <property type="entry name" value="GMC_oxred_C"/>
    <property type="match status" value="1"/>
</dbReference>
<evidence type="ECO:0000313" key="7">
    <source>
        <dbReference type="EMBL" id="CAH0394235.1"/>
    </source>
</evidence>
<dbReference type="PIRSF" id="PIRSF000137">
    <property type="entry name" value="Alcohol_oxidase"/>
    <property type="match status" value="1"/>
</dbReference>
<evidence type="ECO:0000256" key="1">
    <source>
        <dbReference type="ARBA" id="ARBA00010790"/>
    </source>
</evidence>
<feature type="domain" description="Glucose-methanol-choline oxidoreductase N-terminal" evidence="5">
    <location>
        <begin position="148"/>
        <end position="171"/>
    </location>
</feature>
<dbReference type="SUPFAM" id="SSF51905">
    <property type="entry name" value="FAD/NAD(P)-binding domain"/>
    <property type="match status" value="1"/>
</dbReference>
<dbReference type="InterPro" id="IPR000172">
    <property type="entry name" value="GMC_OxRdtase_N"/>
</dbReference>
<accession>A0A9P0ALA4</accession>
<evidence type="ECO:0000259" key="6">
    <source>
        <dbReference type="PROSITE" id="PS00624"/>
    </source>
</evidence>
<evidence type="ECO:0000259" key="5">
    <source>
        <dbReference type="PROSITE" id="PS00623"/>
    </source>
</evidence>
<feature type="region of interest" description="Disordered" evidence="4">
    <location>
        <begin position="648"/>
        <end position="675"/>
    </location>
</feature>
<keyword evidence="8" id="KW-1185">Reference proteome</keyword>
<dbReference type="PROSITE" id="PS00624">
    <property type="entry name" value="GMC_OXRED_2"/>
    <property type="match status" value="1"/>
</dbReference>
<dbReference type="PANTHER" id="PTHR11552:SF186">
    <property type="entry name" value="GLUCOSE-METHANOL-CHOLINE OXIDOREDUCTASE N-TERMINAL DOMAIN-CONTAINING PROTEIN"/>
    <property type="match status" value="1"/>
</dbReference>
<protein>
    <recommendedName>
        <fullName evidence="5 6">Glucose-methanol-choline oxidoreductase N-terminal domain-containing protein</fullName>
    </recommendedName>
</protein>
<gene>
    <name evidence="7" type="ORF">BEMITA_LOCUS12558</name>
</gene>
<proteinExistence type="inferred from homology"/>
<dbReference type="GO" id="GO:0016614">
    <property type="term" value="F:oxidoreductase activity, acting on CH-OH group of donors"/>
    <property type="evidence" value="ECO:0007669"/>
    <property type="project" value="InterPro"/>
</dbReference>
<dbReference type="Pfam" id="PF00732">
    <property type="entry name" value="GMC_oxred_N"/>
    <property type="match status" value="1"/>
</dbReference>
<dbReference type="Proteomes" id="UP001152759">
    <property type="component" value="Chromosome 8"/>
</dbReference>
<dbReference type="EMBL" id="OU963869">
    <property type="protein sequence ID" value="CAH0394235.1"/>
    <property type="molecule type" value="Genomic_DNA"/>
</dbReference>
<organism evidence="7 8">
    <name type="scientific">Bemisia tabaci</name>
    <name type="common">Sweetpotato whitefly</name>
    <name type="synonym">Aleurodes tabaci</name>
    <dbReference type="NCBI Taxonomy" id="7038"/>
    <lineage>
        <taxon>Eukaryota</taxon>
        <taxon>Metazoa</taxon>
        <taxon>Ecdysozoa</taxon>
        <taxon>Arthropoda</taxon>
        <taxon>Hexapoda</taxon>
        <taxon>Insecta</taxon>
        <taxon>Pterygota</taxon>
        <taxon>Neoptera</taxon>
        <taxon>Paraneoptera</taxon>
        <taxon>Hemiptera</taxon>
        <taxon>Sternorrhyncha</taxon>
        <taxon>Aleyrodoidea</taxon>
        <taxon>Aleyrodidae</taxon>
        <taxon>Aleyrodinae</taxon>
        <taxon>Bemisia</taxon>
    </lineage>
</organism>
<dbReference type="Gene3D" id="3.50.50.60">
    <property type="entry name" value="FAD/NAD(P)-binding domain"/>
    <property type="match status" value="1"/>
</dbReference>
<sequence>MEPVPVALQMSYPLQCLTAISTSRIILSYGPGVLLIFLARALIDRYRPDVNDRKNRVRDTSPAALRGEYDFIIIGGGSAGAVLANRLTENPDWTVLLLEAGGEETILPQIPLFYPGLQMSPMDWMYKTEPSGTSCLGLKEGRSQWPRGKALGGSSVLNAMLYVRGNRRDYDLWAAAGNQGWSFDDLLPYFKKFEDFKIPKFKDDFWHSEGGYMSVEEFRYKSPITHDIVRSGLELGYLPIDFNGPQQTGINYAQATIRDGLRCSTSKAFLRPIRNRSNLHVSMFSHVEKILFNNTSPNSLPRAEKVIFKKVGMGRHKVKARKEVILSAGSIASPQLLMLSGVGPKEHLEELKINLVVDSPGVGGNLQDHPAMGGLTYLFDSPPETYPIGAGVVLPRLLTLKTLLQFLRDRDGPFYVQPFCEVIGFVNTKFANASEDWPDAQLIFATGGDSDDGGLFNKRASGMRDDVYAALFEPILYRDTITIVPLLMRPRSRGLIRLHTPDPHAHPLIYPNYFQHPQDMRTLIEAGKVAHTFAMSKALKKYHMRINPHRILGCEKLKPFTDEWWECRARHYTMTIYHPVGTCKMGPSSDPKAVVDPRLRVHNVSGLRVVDASIMPTLVSGNTNAPTIMIAEKAADMIKQDWSQCQKESFKHPRWKKKPRSRPERVRFRTNEVPH</sequence>
<dbReference type="Gene3D" id="3.30.560.10">
    <property type="entry name" value="Glucose Oxidase, domain 3"/>
    <property type="match status" value="1"/>
</dbReference>
<dbReference type="SUPFAM" id="SSF54373">
    <property type="entry name" value="FAD-linked reductases, C-terminal domain"/>
    <property type="match status" value="1"/>
</dbReference>
<dbReference type="GO" id="GO:0050660">
    <property type="term" value="F:flavin adenine dinucleotide binding"/>
    <property type="evidence" value="ECO:0007669"/>
    <property type="project" value="InterPro"/>
</dbReference>
<dbReference type="PROSITE" id="PS00623">
    <property type="entry name" value="GMC_OXRED_1"/>
    <property type="match status" value="1"/>
</dbReference>
<evidence type="ECO:0000313" key="8">
    <source>
        <dbReference type="Proteomes" id="UP001152759"/>
    </source>
</evidence>
<dbReference type="InterPro" id="IPR012132">
    <property type="entry name" value="GMC_OxRdtase"/>
</dbReference>
<keyword evidence="3" id="KW-0285">Flavoprotein</keyword>
<dbReference type="AlphaFoldDB" id="A0A9P0ALA4"/>
<dbReference type="PANTHER" id="PTHR11552">
    <property type="entry name" value="GLUCOSE-METHANOL-CHOLINE GMC OXIDOREDUCTASE"/>
    <property type="match status" value="1"/>
</dbReference>
<evidence type="ECO:0000256" key="2">
    <source>
        <dbReference type="PIRSR" id="PIRSR000137-2"/>
    </source>
</evidence>
<dbReference type="InterPro" id="IPR007867">
    <property type="entry name" value="GMC_OxRtase_C"/>
</dbReference>
<reference evidence="7" key="1">
    <citation type="submission" date="2021-12" db="EMBL/GenBank/DDBJ databases">
        <authorList>
            <person name="King R."/>
        </authorList>
    </citation>
    <scope>NUCLEOTIDE SEQUENCE</scope>
</reference>
<dbReference type="InterPro" id="IPR036188">
    <property type="entry name" value="FAD/NAD-bd_sf"/>
</dbReference>
<comment type="cofactor">
    <cofactor evidence="2">
        <name>FAD</name>
        <dbReference type="ChEBI" id="CHEBI:57692"/>
    </cofactor>
</comment>
<feature type="compositionally biased region" description="Basic and acidic residues" evidence="4">
    <location>
        <begin position="661"/>
        <end position="675"/>
    </location>
</feature>